<feature type="transmembrane region" description="Helical" evidence="1">
    <location>
        <begin position="42"/>
        <end position="62"/>
    </location>
</feature>
<keyword evidence="1" id="KW-1133">Transmembrane helix</keyword>
<dbReference type="EMBL" id="CP106738">
    <property type="protein sequence ID" value="UXX83161.1"/>
    <property type="molecule type" value="Genomic_DNA"/>
</dbReference>
<keyword evidence="1" id="KW-0812">Transmembrane</keyword>
<feature type="domain" description="DUF1468" evidence="2">
    <location>
        <begin position="18"/>
        <end position="156"/>
    </location>
</feature>
<accession>A0ABY6DAJ6</accession>
<evidence type="ECO:0000313" key="3">
    <source>
        <dbReference type="EMBL" id="UXX83161.1"/>
    </source>
</evidence>
<feature type="transmembrane region" description="Helical" evidence="1">
    <location>
        <begin position="91"/>
        <end position="124"/>
    </location>
</feature>
<dbReference type="RefSeq" id="WP_263047853.1">
    <property type="nucleotide sequence ID" value="NZ_CP106738.1"/>
</dbReference>
<evidence type="ECO:0000259" key="2">
    <source>
        <dbReference type="Pfam" id="PF07331"/>
    </source>
</evidence>
<proteinExistence type="predicted"/>
<keyword evidence="4" id="KW-1185">Reference proteome</keyword>
<dbReference type="Pfam" id="PF07331">
    <property type="entry name" value="TctB"/>
    <property type="match status" value="1"/>
</dbReference>
<organism evidence="3 4">
    <name type="scientific">Roseovarius pelagicus</name>
    <dbReference type="NCBI Taxonomy" id="2980108"/>
    <lineage>
        <taxon>Bacteria</taxon>
        <taxon>Pseudomonadati</taxon>
        <taxon>Pseudomonadota</taxon>
        <taxon>Alphaproteobacteria</taxon>
        <taxon>Rhodobacterales</taxon>
        <taxon>Roseobacteraceae</taxon>
        <taxon>Roseovarius</taxon>
    </lineage>
</organism>
<protein>
    <submittedName>
        <fullName evidence="3">Tripartite tricarboxylate transporter TctB family protein</fullName>
    </submittedName>
</protein>
<gene>
    <name evidence="3" type="ORF">N7U68_19140</name>
</gene>
<evidence type="ECO:0000256" key="1">
    <source>
        <dbReference type="SAM" id="Phobius"/>
    </source>
</evidence>
<sequence length="161" mass="18041">MSKLNSPWGRFFGELIVPVLLLSYASHYYVSVRQLPRPETNLLLIGPVYWVLVICSLIFVGGRLRTALRDTVAPEADISTSLPKLDLWKSTAFIVLTGFCIWAIPVLGFVIATLTYTFLLLLALGVRSRPILVLVPVVQVGLLWVGMEYYLNLRLPSGLFF</sequence>
<name>A0ABY6DAJ6_9RHOB</name>
<keyword evidence="1" id="KW-0472">Membrane</keyword>
<evidence type="ECO:0000313" key="4">
    <source>
        <dbReference type="Proteomes" id="UP001064087"/>
    </source>
</evidence>
<reference evidence="3" key="1">
    <citation type="submission" date="2022-10" db="EMBL/GenBank/DDBJ databases">
        <title>Roseovarius pelagicus sp. nov., isolated from Arctic seawater.</title>
        <authorList>
            <person name="Hong Y.W."/>
            <person name="Hwang C.Y."/>
        </authorList>
    </citation>
    <scope>NUCLEOTIDE SEQUENCE</scope>
    <source>
        <strain evidence="3">HL-MP18</strain>
    </source>
</reference>
<feature type="transmembrane region" description="Helical" evidence="1">
    <location>
        <begin position="131"/>
        <end position="151"/>
    </location>
</feature>
<feature type="transmembrane region" description="Helical" evidence="1">
    <location>
        <begin position="12"/>
        <end position="30"/>
    </location>
</feature>
<dbReference type="Proteomes" id="UP001064087">
    <property type="component" value="Chromosome"/>
</dbReference>
<dbReference type="InterPro" id="IPR009936">
    <property type="entry name" value="DUF1468"/>
</dbReference>